<protein>
    <submittedName>
        <fullName evidence="1">Uncharacterized protein</fullName>
    </submittedName>
</protein>
<dbReference type="EMBL" id="VFQX01000013">
    <property type="protein sequence ID" value="KAF0981429.1"/>
    <property type="molecule type" value="Genomic_DNA"/>
</dbReference>
<evidence type="ECO:0000313" key="1">
    <source>
        <dbReference type="EMBL" id="KAF0981429.1"/>
    </source>
</evidence>
<dbReference type="Proteomes" id="UP000444721">
    <property type="component" value="Unassembled WGS sequence"/>
</dbReference>
<evidence type="ECO:0000313" key="2">
    <source>
        <dbReference type="Proteomes" id="UP000444721"/>
    </source>
</evidence>
<accession>A0A6A5C835</accession>
<keyword evidence="2" id="KW-1185">Reference proteome</keyword>
<organism evidence="1 2">
    <name type="scientific">Naegleria fowleri</name>
    <name type="common">Brain eating amoeba</name>
    <dbReference type="NCBI Taxonomy" id="5763"/>
    <lineage>
        <taxon>Eukaryota</taxon>
        <taxon>Discoba</taxon>
        <taxon>Heterolobosea</taxon>
        <taxon>Tetramitia</taxon>
        <taxon>Eutetramitia</taxon>
        <taxon>Vahlkampfiidae</taxon>
        <taxon>Naegleria</taxon>
    </lineage>
</organism>
<dbReference type="GeneID" id="68119301"/>
<proteinExistence type="predicted"/>
<name>A0A6A5C835_NAEFO</name>
<sequence>MSFIQSAFNFIFPKSRVTGRRPFFVASIIFVTYLTLFSPRRGHAASGAAIGGSTLVSDQIVSDEVTKKVRLLAERKTRGGGGQYDISTDFDEE</sequence>
<gene>
    <name evidence="1" type="ORF">FDP41_012086</name>
</gene>
<dbReference type="RefSeq" id="XP_044566142.1">
    <property type="nucleotide sequence ID" value="XM_044702566.1"/>
</dbReference>
<comment type="caution">
    <text evidence="1">The sequence shown here is derived from an EMBL/GenBank/DDBJ whole genome shotgun (WGS) entry which is preliminary data.</text>
</comment>
<dbReference type="AlphaFoldDB" id="A0A6A5C835"/>
<reference evidence="1 2" key="1">
    <citation type="journal article" date="2019" name="Sci. Rep.">
        <title>Nanopore sequencing improves the draft genome of the human pathogenic amoeba Naegleria fowleri.</title>
        <authorList>
            <person name="Liechti N."/>
            <person name="Schurch N."/>
            <person name="Bruggmann R."/>
            <person name="Wittwer M."/>
        </authorList>
    </citation>
    <scope>NUCLEOTIDE SEQUENCE [LARGE SCALE GENOMIC DNA]</scope>
    <source>
        <strain evidence="1 2">ATCC 30894</strain>
    </source>
</reference>
<dbReference type="VEuPathDB" id="AmoebaDB:FDP41_012086"/>
<dbReference type="OrthoDB" id="10402450at2759"/>